<dbReference type="STRING" id="1306861.A0A4U6X6Y8"/>
<keyword evidence="3" id="KW-1185">Reference proteome</keyword>
<evidence type="ECO:0000256" key="1">
    <source>
        <dbReference type="SAM" id="Phobius"/>
    </source>
</evidence>
<dbReference type="PANTHER" id="PTHR28037:SF1">
    <property type="entry name" value="ALCOHOL O-ACETYLTRANSFERASE 1-RELATED"/>
    <property type="match status" value="1"/>
</dbReference>
<evidence type="ECO:0000313" key="3">
    <source>
        <dbReference type="Proteomes" id="UP000310108"/>
    </source>
</evidence>
<comment type="caution">
    <text evidence="2">The sequence shown here is derived from an EMBL/GenBank/DDBJ whole genome shotgun (WGS) entry which is preliminary data.</text>
</comment>
<evidence type="ECO:0008006" key="4">
    <source>
        <dbReference type="Google" id="ProtNLM"/>
    </source>
</evidence>
<feature type="transmembrane region" description="Helical" evidence="1">
    <location>
        <begin position="242"/>
        <end position="260"/>
    </location>
</feature>
<organism evidence="2 3">
    <name type="scientific">Colletotrichum tanaceti</name>
    <dbReference type="NCBI Taxonomy" id="1306861"/>
    <lineage>
        <taxon>Eukaryota</taxon>
        <taxon>Fungi</taxon>
        <taxon>Dikarya</taxon>
        <taxon>Ascomycota</taxon>
        <taxon>Pezizomycotina</taxon>
        <taxon>Sordariomycetes</taxon>
        <taxon>Hypocreomycetidae</taxon>
        <taxon>Glomerellales</taxon>
        <taxon>Glomerellaceae</taxon>
        <taxon>Colletotrichum</taxon>
        <taxon>Colletotrichum destructivum species complex</taxon>
    </lineage>
</organism>
<accession>A0A4U6X6Y8</accession>
<dbReference type="Pfam" id="PF07247">
    <property type="entry name" value="AATase"/>
    <property type="match status" value="1"/>
</dbReference>
<reference evidence="2 3" key="1">
    <citation type="journal article" date="2019" name="PLoS ONE">
        <title>Comparative genome analysis indicates high evolutionary potential of pathogenicity genes in Colletotrichum tanaceti.</title>
        <authorList>
            <person name="Lelwala R.V."/>
            <person name="Korhonen P.K."/>
            <person name="Young N.D."/>
            <person name="Scott J.B."/>
            <person name="Ades P.A."/>
            <person name="Gasser R.B."/>
            <person name="Taylor P.W.J."/>
        </authorList>
    </citation>
    <scope>NUCLEOTIDE SEQUENCE [LARGE SCALE GENOMIC DNA]</scope>
    <source>
        <strain evidence="2">BRIP57314</strain>
    </source>
</reference>
<dbReference type="InterPro" id="IPR023213">
    <property type="entry name" value="CAT-like_dom_sf"/>
</dbReference>
<dbReference type="SUPFAM" id="SSF52777">
    <property type="entry name" value="CoA-dependent acyltransferases"/>
    <property type="match status" value="1"/>
</dbReference>
<name>A0A4U6X6Y8_9PEZI</name>
<dbReference type="OrthoDB" id="2150604at2759"/>
<sequence length="568" mass="61739">MSNTYTTSITRTEKGGDGVGDNSHYTIVRKSTNLDRMFYVYHRLGIQSNVLVAVRYGSAQPDNKQRVVLSDEAVFSALHAVVTKYPELGLIGVVEPVDDKRHLLSLASLDAIDLNSCVEFVDGEQQQQQQEVDAGFLEKLHNQWFWADGDTNPGQPWWKLVVVGRRDVVFVFHHLVCDGAFGMTFHREFLAALNAAAAAPTAAAAATSRRPDPNRSRRVQLGSPERVKLSRKLEDAVHKKPSVLGIMYNLLMFLFYRFFYAKRLFFADFPKPGALPLTDPTAVAGPADRTVTKVVTRRISADKTKAIVAACRAHGTTLTPFLAVVVAGTLATDFYPDAEVGFTRYAVDMRATGCFETEGESEGKLLNLAASLPEPERLKKYRHAFPASSSSSFSHVQSEKQQQTKKTPTVDSNAAWALIQDYGRRIKASCAGGEDSHLYKSWISGNALGPSLEEFADKLPTMGLFMHNSFSVSNVGALKAAAAAPGAPNTEEPLVRIEDVQFSAGPVRGAVGYHGIVFNVAGVAGGDTVINACTEGGVAPDGMPRAVLDGVMARIDALLEQRDFSHNS</sequence>
<dbReference type="PANTHER" id="PTHR28037">
    <property type="entry name" value="ALCOHOL O-ACETYLTRANSFERASE 1-RELATED"/>
    <property type="match status" value="1"/>
</dbReference>
<keyword evidence="1" id="KW-1133">Transmembrane helix</keyword>
<dbReference type="AlphaFoldDB" id="A0A4U6X6Y8"/>
<dbReference type="Gene3D" id="3.30.559.30">
    <property type="entry name" value="Nonribosomal peptide synthetase, condensation domain"/>
    <property type="match status" value="1"/>
</dbReference>
<dbReference type="EMBL" id="PJEX01000370">
    <property type="protein sequence ID" value="TKW50669.1"/>
    <property type="molecule type" value="Genomic_DNA"/>
</dbReference>
<keyword evidence="1" id="KW-0812">Transmembrane</keyword>
<proteinExistence type="predicted"/>
<gene>
    <name evidence="2" type="ORF">CTA1_10349</name>
</gene>
<dbReference type="Gene3D" id="3.30.559.10">
    <property type="entry name" value="Chloramphenicol acetyltransferase-like domain"/>
    <property type="match status" value="1"/>
</dbReference>
<evidence type="ECO:0000313" key="2">
    <source>
        <dbReference type="EMBL" id="TKW50669.1"/>
    </source>
</evidence>
<protein>
    <recommendedName>
        <fullName evidence="4">Alcohol acetyltransferase FCK4</fullName>
    </recommendedName>
</protein>
<dbReference type="Proteomes" id="UP000310108">
    <property type="component" value="Unassembled WGS sequence"/>
</dbReference>
<keyword evidence="1" id="KW-0472">Membrane</keyword>
<dbReference type="InterPro" id="IPR010828">
    <property type="entry name" value="Atf2/Sli1-like"/>
</dbReference>
<dbReference type="InterPro" id="IPR052058">
    <property type="entry name" value="Alcohol_O-acetyltransferase"/>
</dbReference>